<accession>A0A6G3QYI6</accession>
<comment type="caution">
    <text evidence="2">The sequence shown here is derived from an EMBL/GenBank/DDBJ whole genome shotgun (WGS) entry which is preliminary data.</text>
</comment>
<dbReference type="RefSeq" id="WP_164336803.1">
    <property type="nucleotide sequence ID" value="NZ_JAAGMD010000577.1"/>
</dbReference>
<dbReference type="InterPro" id="IPR007278">
    <property type="entry name" value="DUF397"/>
</dbReference>
<organism evidence="2">
    <name type="scientific">Streptomyces sp. SID14436</name>
    <dbReference type="NCBI Taxonomy" id="2706070"/>
    <lineage>
        <taxon>Bacteria</taxon>
        <taxon>Bacillati</taxon>
        <taxon>Actinomycetota</taxon>
        <taxon>Actinomycetes</taxon>
        <taxon>Kitasatosporales</taxon>
        <taxon>Streptomycetaceae</taxon>
        <taxon>Streptomyces</taxon>
    </lineage>
</organism>
<evidence type="ECO:0000259" key="1">
    <source>
        <dbReference type="Pfam" id="PF04149"/>
    </source>
</evidence>
<dbReference type="EMBL" id="JAAGMD010000577">
    <property type="protein sequence ID" value="NEA88264.1"/>
    <property type="molecule type" value="Genomic_DNA"/>
</dbReference>
<evidence type="ECO:0000313" key="2">
    <source>
        <dbReference type="EMBL" id="NEA88264.1"/>
    </source>
</evidence>
<sequence length="72" mass="7405">MSATASLGPDGPWFRSSYSNGAGGECLECAITRTAVGVRDSKNPEIGAIAVSHTAWAPFVRSARRAISVAAP</sequence>
<feature type="domain" description="DUF397" evidence="1">
    <location>
        <begin position="13"/>
        <end position="64"/>
    </location>
</feature>
<proteinExistence type="predicted"/>
<gene>
    <name evidence="2" type="ORF">G3I53_20060</name>
</gene>
<name>A0A6G3QYI6_9ACTN</name>
<dbReference type="AlphaFoldDB" id="A0A6G3QYI6"/>
<reference evidence="2" key="1">
    <citation type="submission" date="2020-01" db="EMBL/GenBank/DDBJ databases">
        <title>Insect and environment-associated Actinomycetes.</title>
        <authorList>
            <person name="Currrie C."/>
            <person name="Chevrette M."/>
            <person name="Carlson C."/>
            <person name="Stubbendieck R."/>
            <person name="Wendt-Pienkowski E."/>
        </authorList>
    </citation>
    <scope>NUCLEOTIDE SEQUENCE</scope>
    <source>
        <strain evidence="2">SID14436</strain>
    </source>
</reference>
<protein>
    <submittedName>
        <fullName evidence="2">DUF397 domain-containing protein</fullName>
    </submittedName>
</protein>
<dbReference type="Pfam" id="PF04149">
    <property type="entry name" value="DUF397"/>
    <property type="match status" value="1"/>
</dbReference>